<dbReference type="InterPro" id="IPR036866">
    <property type="entry name" value="RibonucZ/Hydroxyglut_hydro"/>
</dbReference>
<dbReference type="SMART" id="SM00849">
    <property type="entry name" value="Lactamase_B"/>
    <property type="match status" value="1"/>
</dbReference>
<comment type="caution">
    <text evidence="2">The sequence shown here is derived from an EMBL/GenBank/DDBJ whole genome shotgun (WGS) entry which is preliminary data.</text>
</comment>
<organism evidence="2 3">
    <name type="scientific">Tigriopus californicus</name>
    <name type="common">Marine copepod</name>
    <dbReference type="NCBI Taxonomy" id="6832"/>
    <lineage>
        <taxon>Eukaryota</taxon>
        <taxon>Metazoa</taxon>
        <taxon>Ecdysozoa</taxon>
        <taxon>Arthropoda</taxon>
        <taxon>Crustacea</taxon>
        <taxon>Multicrustacea</taxon>
        <taxon>Hexanauplia</taxon>
        <taxon>Copepoda</taxon>
        <taxon>Harpacticoida</taxon>
        <taxon>Harpacticidae</taxon>
        <taxon>Tigriopus</taxon>
    </lineage>
</organism>
<dbReference type="GO" id="GO:0031123">
    <property type="term" value="P:RNA 3'-end processing"/>
    <property type="evidence" value="ECO:0007669"/>
    <property type="project" value="UniProtKB-ARBA"/>
</dbReference>
<proteinExistence type="predicted"/>
<dbReference type="OrthoDB" id="17458at2759"/>
<accession>A0A553NBN9</accession>
<keyword evidence="3" id="KW-1185">Reference proteome</keyword>
<dbReference type="STRING" id="6832.A0A553NBN9"/>
<evidence type="ECO:0000313" key="3">
    <source>
        <dbReference type="Proteomes" id="UP000318571"/>
    </source>
</evidence>
<name>A0A553NBN9_TIGCA</name>
<dbReference type="SUPFAM" id="SSF56281">
    <property type="entry name" value="Metallo-hydrolase/oxidoreductase"/>
    <property type="match status" value="1"/>
</dbReference>
<evidence type="ECO:0000259" key="1">
    <source>
        <dbReference type="SMART" id="SM00849"/>
    </source>
</evidence>
<feature type="domain" description="Metallo-beta-lactamase" evidence="1">
    <location>
        <begin position="114"/>
        <end position="317"/>
    </location>
</feature>
<evidence type="ECO:0000313" key="2">
    <source>
        <dbReference type="EMBL" id="TRY62838.1"/>
    </source>
</evidence>
<sequence>MLKHMSGTFKEKSRFSLAFRSTEKSSLLPFSSLVWPGFCTNPVSYIASHNTTIVQCHGRRRIYGRGSRAEINCLKRGIVTNRQHPPPPHPLFHCNEVRPGVFWIEEKYFDSWNRANVFFLVGSDRDLLTDTGVGIFNLREFLHAKGLRHRETMKPMDVVLTHIHFDHSGGVHHFQDEGKIHERVEIKIHELEAKHLSHPLKTASWVMNHEVWPKPSPQWNAQSYKVQGVANVSPLQDGKTIHLGDKTFQVLHVPGHSPGSIALFDENHGILLTGDTLYQTDQELIDWYPGSSCKRLEHSLFRLHELIPSVDLILPGHNAVLYKRDIMLQCIDRHLSRRSWSRTFAKTMISKPRAIALLGANHYVVALPEALREMLQT</sequence>
<dbReference type="AlphaFoldDB" id="A0A553NBN9"/>
<protein>
    <recommendedName>
        <fullName evidence="1">Metallo-beta-lactamase domain-containing protein</fullName>
    </recommendedName>
</protein>
<dbReference type="Pfam" id="PF00753">
    <property type="entry name" value="Lactamase_B"/>
    <property type="match status" value="1"/>
</dbReference>
<gene>
    <name evidence="2" type="ORF">TCAL_00832</name>
</gene>
<dbReference type="EMBL" id="VCGU01000458">
    <property type="protein sequence ID" value="TRY62838.1"/>
    <property type="molecule type" value="Genomic_DNA"/>
</dbReference>
<dbReference type="Gene3D" id="3.60.15.10">
    <property type="entry name" value="Ribonuclease Z/Hydroxyacylglutathione hydrolase-like"/>
    <property type="match status" value="1"/>
</dbReference>
<dbReference type="PANTHER" id="PTHR42951:SF4">
    <property type="entry name" value="ACYL-COENZYME A THIOESTERASE MBLAC2"/>
    <property type="match status" value="1"/>
</dbReference>
<dbReference type="InterPro" id="IPR001279">
    <property type="entry name" value="Metallo-B-lactamas"/>
</dbReference>
<reference evidence="2 3" key="1">
    <citation type="journal article" date="2018" name="Nat. Ecol. Evol.">
        <title>Genomic signatures of mitonuclear coevolution across populations of Tigriopus californicus.</title>
        <authorList>
            <person name="Barreto F.S."/>
            <person name="Watson E.T."/>
            <person name="Lima T.G."/>
            <person name="Willett C.S."/>
            <person name="Edmands S."/>
            <person name="Li W."/>
            <person name="Burton R.S."/>
        </authorList>
    </citation>
    <scope>NUCLEOTIDE SEQUENCE [LARGE SCALE GENOMIC DNA]</scope>
    <source>
        <strain evidence="2 3">San Diego</strain>
    </source>
</reference>
<dbReference type="Proteomes" id="UP000318571">
    <property type="component" value="Chromosome 10"/>
</dbReference>
<dbReference type="PANTHER" id="PTHR42951">
    <property type="entry name" value="METALLO-BETA-LACTAMASE DOMAIN-CONTAINING"/>
    <property type="match status" value="1"/>
</dbReference>
<dbReference type="InterPro" id="IPR050855">
    <property type="entry name" value="NDM-1-like"/>
</dbReference>